<dbReference type="CDD" id="cd03110">
    <property type="entry name" value="SIMIBI_bact_arch"/>
    <property type="match status" value="1"/>
</dbReference>
<name>A0A6H3F6J0_9BACT</name>
<keyword evidence="2" id="KW-0408">Iron</keyword>
<feature type="domain" description="4Fe-4S ferredoxin-type" evidence="4">
    <location>
        <begin position="94"/>
        <end position="121"/>
    </location>
</feature>
<feature type="domain" description="4Fe-4S ferredoxin-type" evidence="4">
    <location>
        <begin position="63"/>
        <end position="92"/>
    </location>
</feature>
<gene>
    <name evidence="5" type="ORF">EB812_04445</name>
</gene>
<dbReference type="RefSeq" id="WP_118229423.1">
    <property type="nucleotide sequence ID" value="NZ_JAQDZC010000020.1"/>
</dbReference>
<dbReference type="Gene3D" id="3.40.50.300">
    <property type="entry name" value="P-loop containing nucleotide triphosphate hydrolases"/>
    <property type="match status" value="2"/>
</dbReference>
<organism evidence="5 6">
    <name type="scientific">Desulfovibrio legallii</name>
    <dbReference type="NCBI Taxonomy" id="571438"/>
    <lineage>
        <taxon>Bacteria</taxon>
        <taxon>Pseudomonadati</taxon>
        <taxon>Thermodesulfobacteriota</taxon>
        <taxon>Desulfovibrionia</taxon>
        <taxon>Desulfovibrionales</taxon>
        <taxon>Desulfovibrionaceae</taxon>
        <taxon>Desulfovibrio</taxon>
    </lineage>
</organism>
<keyword evidence="1" id="KW-0479">Metal-binding</keyword>
<dbReference type="Pfam" id="PF01656">
    <property type="entry name" value="CbiA"/>
    <property type="match status" value="1"/>
</dbReference>
<evidence type="ECO:0000313" key="6">
    <source>
        <dbReference type="Proteomes" id="UP000292919"/>
    </source>
</evidence>
<dbReference type="Pfam" id="PF00037">
    <property type="entry name" value="Fer4"/>
    <property type="match status" value="2"/>
</dbReference>
<reference evidence="5 6" key="1">
    <citation type="submission" date="2018-12" db="EMBL/GenBank/DDBJ databases">
        <title>First genome draft of Desulfovibrio legallis sp. nov.</title>
        <authorList>
            <person name="Ben Dhia O."/>
            <person name="Najjari A."/>
            <person name="Ferjani R."/>
            <person name="Fhoula I."/>
            <person name="Fardeau M.-L."/>
            <person name="Boudabbous A."/>
            <person name="Ouzari H.I."/>
        </authorList>
    </citation>
    <scope>NUCLEOTIDE SEQUENCE [LARGE SCALE GENOMIC DNA]</scope>
    <source>
        <strain evidence="5 6">H1T</strain>
    </source>
</reference>
<dbReference type="AlphaFoldDB" id="A0A6H3F6J0"/>
<sequence length="304" mass="32057">MPEIVVVSGKGGTGKTSLCAAFAALAHAERLGLALTDLDVDVPDLHILLDPRRISEEPFISGNTAVVDPARCTGCGQCVALCRFEAINLETGVAKVDPLACEGCGVCYSLCPDKAIAFPERHCGQWYVSETRLGPFVHAQLAPGAENSGRLVALLKTRTRELAAQRGLDWLLCDGSPGVGCPVISSLSGADLAVAVVEPTPAGKHDFTRVAELCAHFRIPVAVCINKADLNPEEATAIRTLAAQNGHTVVGELPFSPLVPQAMLRRRALTEDPSPLTAPLAAMWRGIRQLAATPRKPAAALTHL</sequence>
<comment type="caution">
    <text evidence="5">The sequence shown here is derived from an EMBL/GenBank/DDBJ whole genome shotgun (WGS) entry which is preliminary data.</text>
</comment>
<dbReference type="PANTHER" id="PTHR43534:SF1">
    <property type="entry name" value="4FE-4S CLUSTER CONTAINING PARA FAMILY ATPASE PROTEIN"/>
    <property type="match status" value="1"/>
</dbReference>
<dbReference type="Gene3D" id="3.30.70.20">
    <property type="match status" value="1"/>
</dbReference>
<dbReference type="SUPFAM" id="SSF52540">
    <property type="entry name" value="P-loop containing nucleoside triphosphate hydrolases"/>
    <property type="match status" value="1"/>
</dbReference>
<evidence type="ECO:0000313" key="5">
    <source>
        <dbReference type="EMBL" id="TBH80832.1"/>
    </source>
</evidence>
<evidence type="ECO:0000256" key="1">
    <source>
        <dbReference type="ARBA" id="ARBA00022723"/>
    </source>
</evidence>
<keyword evidence="3" id="KW-0411">Iron-sulfur</keyword>
<evidence type="ECO:0000259" key="4">
    <source>
        <dbReference type="PROSITE" id="PS51379"/>
    </source>
</evidence>
<dbReference type="Proteomes" id="UP000292919">
    <property type="component" value="Unassembled WGS sequence"/>
</dbReference>
<evidence type="ECO:0000256" key="3">
    <source>
        <dbReference type="ARBA" id="ARBA00023014"/>
    </source>
</evidence>
<protein>
    <submittedName>
        <fullName evidence="5">4Fe-4S dicluster domain-containing protein</fullName>
    </submittedName>
</protein>
<dbReference type="EMBL" id="SIXC01000004">
    <property type="protein sequence ID" value="TBH80832.1"/>
    <property type="molecule type" value="Genomic_DNA"/>
</dbReference>
<dbReference type="GO" id="GO:0051536">
    <property type="term" value="F:iron-sulfur cluster binding"/>
    <property type="evidence" value="ECO:0007669"/>
    <property type="project" value="UniProtKB-KW"/>
</dbReference>
<proteinExistence type="predicted"/>
<dbReference type="PROSITE" id="PS51379">
    <property type="entry name" value="4FE4S_FER_2"/>
    <property type="match status" value="2"/>
</dbReference>
<dbReference type="InterPro" id="IPR027417">
    <property type="entry name" value="P-loop_NTPase"/>
</dbReference>
<evidence type="ECO:0000256" key="2">
    <source>
        <dbReference type="ARBA" id="ARBA00023004"/>
    </source>
</evidence>
<dbReference type="PANTHER" id="PTHR43534">
    <property type="entry name" value="MIND SUPERFAMILY P-LOOP ATPASE CONTAINING AN INSERTED FERREDOXIN DOMAIN"/>
    <property type="match status" value="1"/>
</dbReference>
<dbReference type="InterPro" id="IPR017896">
    <property type="entry name" value="4Fe4S_Fe-S-bd"/>
</dbReference>
<dbReference type="InterPro" id="IPR002586">
    <property type="entry name" value="CobQ/CobB/MinD/ParA_Nub-bd_dom"/>
</dbReference>
<dbReference type="InterPro" id="IPR017900">
    <property type="entry name" value="4Fe4S_Fe_S_CS"/>
</dbReference>
<dbReference type="GO" id="GO:0046872">
    <property type="term" value="F:metal ion binding"/>
    <property type="evidence" value="ECO:0007669"/>
    <property type="project" value="UniProtKB-KW"/>
</dbReference>
<accession>A0A6H3F6J0</accession>
<keyword evidence="6" id="KW-1185">Reference proteome</keyword>
<dbReference type="PROSITE" id="PS00198">
    <property type="entry name" value="4FE4S_FER_1"/>
    <property type="match status" value="1"/>
</dbReference>